<gene>
    <name evidence="2" type="ORF">Fcan01_12928</name>
</gene>
<evidence type="ECO:0000313" key="3">
    <source>
        <dbReference type="Proteomes" id="UP000198287"/>
    </source>
</evidence>
<protein>
    <submittedName>
        <fullName evidence="2">Uncharacterized protein</fullName>
    </submittedName>
</protein>
<organism evidence="2 3">
    <name type="scientific">Folsomia candida</name>
    <name type="common">Springtail</name>
    <dbReference type="NCBI Taxonomy" id="158441"/>
    <lineage>
        <taxon>Eukaryota</taxon>
        <taxon>Metazoa</taxon>
        <taxon>Ecdysozoa</taxon>
        <taxon>Arthropoda</taxon>
        <taxon>Hexapoda</taxon>
        <taxon>Collembola</taxon>
        <taxon>Entomobryomorpha</taxon>
        <taxon>Isotomoidea</taxon>
        <taxon>Isotomidae</taxon>
        <taxon>Proisotominae</taxon>
        <taxon>Folsomia</taxon>
    </lineage>
</organism>
<comment type="caution">
    <text evidence="2">The sequence shown here is derived from an EMBL/GenBank/DDBJ whole genome shotgun (WGS) entry which is preliminary data.</text>
</comment>
<evidence type="ECO:0000313" key="2">
    <source>
        <dbReference type="EMBL" id="OXA52216.1"/>
    </source>
</evidence>
<dbReference type="Proteomes" id="UP000198287">
    <property type="component" value="Unassembled WGS sequence"/>
</dbReference>
<proteinExistence type="predicted"/>
<reference evidence="2 3" key="1">
    <citation type="submission" date="2015-12" db="EMBL/GenBank/DDBJ databases">
        <title>The genome of Folsomia candida.</title>
        <authorList>
            <person name="Faddeeva A."/>
            <person name="Derks M.F."/>
            <person name="Anvar Y."/>
            <person name="Smit S."/>
            <person name="Van Straalen N."/>
            <person name="Roelofs D."/>
        </authorList>
    </citation>
    <scope>NUCLEOTIDE SEQUENCE [LARGE SCALE GENOMIC DNA]</scope>
    <source>
        <strain evidence="2 3">VU population</strain>
        <tissue evidence="2">Whole body</tissue>
    </source>
</reference>
<keyword evidence="3" id="KW-1185">Reference proteome</keyword>
<name>A0A226E6L2_FOLCA</name>
<dbReference type="EMBL" id="LNIX01000007">
    <property type="protein sequence ID" value="OXA52216.1"/>
    <property type="molecule type" value="Genomic_DNA"/>
</dbReference>
<evidence type="ECO:0000256" key="1">
    <source>
        <dbReference type="SAM" id="MobiDB-lite"/>
    </source>
</evidence>
<dbReference type="AlphaFoldDB" id="A0A226E6L2"/>
<feature type="region of interest" description="Disordered" evidence="1">
    <location>
        <begin position="1"/>
        <end position="26"/>
    </location>
</feature>
<accession>A0A226E6L2</accession>
<sequence>MHIGSVDCVAQDEVESSSTNNSNVLLQGPKKANTAMTTTSIPPSTRLRRNNPDINYEKVLVQTLLKDYDISVRPTKKSTIALNLTFGSALTQIIDVVSEKWA</sequence>
<dbReference type="OrthoDB" id="5975154at2759"/>